<dbReference type="PANTHER" id="PTHR42916">
    <property type="entry name" value="2-SUCCINYL-5-ENOLPYRUVYL-6-HYDROXY-3-CYCLOHEXENE-1-CARBOXYLATE SYNTHASE"/>
    <property type="match status" value="1"/>
</dbReference>
<name>A0A6J4NCF8_9ACTN</name>
<dbReference type="InterPro" id="IPR022485">
    <property type="entry name" value="SHCHC_synthase_MenH"/>
</dbReference>
<comment type="pathway">
    <text evidence="3">Quinol/quinone metabolism; menaquinone biosynthesis.</text>
</comment>
<dbReference type="EC" id="4.2.99.20" evidence="3"/>
<dbReference type="UniPathway" id="UPA00079"/>
<dbReference type="NCBIfam" id="TIGR03695">
    <property type="entry name" value="menH_SHCHC"/>
    <property type="match status" value="1"/>
</dbReference>
<evidence type="ECO:0000256" key="2">
    <source>
        <dbReference type="ARBA" id="ARBA00023239"/>
    </source>
</evidence>
<evidence type="ECO:0000313" key="5">
    <source>
        <dbReference type="EMBL" id="CAA9384241.1"/>
    </source>
</evidence>
<feature type="domain" description="AB hydrolase-1" evidence="4">
    <location>
        <begin position="1"/>
        <end position="231"/>
    </location>
</feature>
<proteinExistence type="inferred from homology"/>
<protein>
    <recommendedName>
        <fullName evidence="3">Putative 2-succinyl-6-hydroxy-2,4-cyclohexadiene-1-carboxylate synthase</fullName>
        <shortName evidence="3">SHCHC synthase</shortName>
        <ecNumber evidence="3">4.2.99.20</ecNumber>
    </recommendedName>
</protein>
<keyword evidence="2 3" id="KW-0456">Lyase</keyword>
<dbReference type="PRINTS" id="PR00111">
    <property type="entry name" value="ABHYDROLASE"/>
</dbReference>
<evidence type="ECO:0000256" key="1">
    <source>
        <dbReference type="ARBA" id="ARBA00022428"/>
    </source>
</evidence>
<keyword evidence="1 3" id="KW-0474">Menaquinone biosynthesis</keyword>
<dbReference type="EMBL" id="CADCUW010000020">
    <property type="protein sequence ID" value="CAA9384241.1"/>
    <property type="molecule type" value="Genomic_DNA"/>
</dbReference>
<accession>A0A6J4NCF8</accession>
<dbReference type="GO" id="GO:0070205">
    <property type="term" value="F:2-succinyl-6-hydroxy-2,4-cyclohexadiene-1-carboxylate synthase activity"/>
    <property type="evidence" value="ECO:0007669"/>
    <property type="project" value="UniProtKB-UniRule"/>
</dbReference>
<evidence type="ECO:0000259" key="4">
    <source>
        <dbReference type="Pfam" id="PF00561"/>
    </source>
</evidence>
<dbReference type="Pfam" id="PF00561">
    <property type="entry name" value="Abhydrolase_1"/>
    <property type="match status" value="1"/>
</dbReference>
<gene>
    <name evidence="3" type="primary">menH</name>
    <name evidence="5" type="ORF">AVDCRST_MAG01-01-151</name>
</gene>
<sequence>MLFLHGFMGRAEDWRDVSASLDERLFRIAADLPGHGASLGMPPDRYTMEGAARSVLDVLDEVGVGRATMVGYSMGGRLALYLTLRHPDRCTGLFLESASPGLEHQRERAARRSADEQKAKRLESGDFRGFLRDWYLQPLFAPLARDEQLLRRTIEDKMRNVPAELAKSLRGLGTGSQPSLWGELPGLRVPSLAVAGELDGKFVGISHRMASLCPSLRAAVVPGAGHNVHAEASGEYLSLLRNVLDGS</sequence>
<dbReference type="Gene3D" id="3.40.50.1820">
    <property type="entry name" value="alpha/beta hydrolase"/>
    <property type="match status" value="1"/>
</dbReference>
<comment type="catalytic activity">
    <reaction evidence="3">
        <text>5-enolpyruvoyl-6-hydroxy-2-succinyl-cyclohex-3-ene-1-carboxylate = (1R,6R)-6-hydroxy-2-succinyl-cyclohexa-2,4-diene-1-carboxylate + pyruvate</text>
        <dbReference type="Rhea" id="RHEA:25597"/>
        <dbReference type="ChEBI" id="CHEBI:15361"/>
        <dbReference type="ChEBI" id="CHEBI:58689"/>
        <dbReference type="ChEBI" id="CHEBI:58818"/>
        <dbReference type="EC" id="4.2.99.20"/>
    </reaction>
</comment>
<comment type="pathway">
    <text evidence="3">Quinol/quinone metabolism; 1,4-dihydroxy-2-naphthoate biosynthesis; 1,4-dihydroxy-2-naphthoate from chorismate: step 3/7.</text>
</comment>
<dbReference type="GO" id="GO:0009234">
    <property type="term" value="P:menaquinone biosynthetic process"/>
    <property type="evidence" value="ECO:0007669"/>
    <property type="project" value="UniProtKB-UniRule"/>
</dbReference>
<dbReference type="InterPro" id="IPR029058">
    <property type="entry name" value="AB_hydrolase_fold"/>
</dbReference>
<dbReference type="SUPFAM" id="SSF53474">
    <property type="entry name" value="alpha/beta-Hydrolases"/>
    <property type="match status" value="1"/>
</dbReference>
<dbReference type="AlphaFoldDB" id="A0A6J4NCF8"/>
<dbReference type="PANTHER" id="PTHR42916:SF1">
    <property type="entry name" value="PROTEIN PHYLLO, CHLOROPLASTIC"/>
    <property type="match status" value="1"/>
</dbReference>
<reference evidence="5" key="1">
    <citation type="submission" date="2020-02" db="EMBL/GenBank/DDBJ databases">
        <authorList>
            <person name="Meier V. D."/>
        </authorList>
    </citation>
    <scope>NUCLEOTIDE SEQUENCE</scope>
    <source>
        <strain evidence="5">AVDCRST_MAG01</strain>
    </source>
</reference>
<comment type="subunit">
    <text evidence="3">Monomer.</text>
</comment>
<dbReference type="InterPro" id="IPR000073">
    <property type="entry name" value="AB_hydrolase_1"/>
</dbReference>
<organism evidence="5">
    <name type="scientific">uncultured Rubrobacteraceae bacterium</name>
    <dbReference type="NCBI Taxonomy" id="349277"/>
    <lineage>
        <taxon>Bacteria</taxon>
        <taxon>Bacillati</taxon>
        <taxon>Actinomycetota</taxon>
        <taxon>Rubrobacteria</taxon>
        <taxon>Rubrobacterales</taxon>
        <taxon>Rubrobacteraceae</taxon>
        <taxon>environmental samples</taxon>
    </lineage>
</organism>
<evidence type="ECO:0000256" key="3">
    <source>
        <dbReference type="HAMAP-Rule" id="MF_01660"/>
    </source>
</evidence>
<comment type="similarity">
    <text evidence="3">Belongs to the AB hydrolase superfamily. MenH family.</text>
</comment>
<dbReference type="UniPathway" id="UPA01057">
    <property type="reaction ID" value="UER00900"/>
</dbReference>
<comment type="function">
    <text evidence="3">Catalyzes a proton abstraction reaction that results in 2,5-elimination of pyruvate from 2-succinyl-5-enolpyruvyl-6-hydroxy-3-cyclohexene-1-carboxylate (SEPHCHC) and the formation of 2-succinyl-6-hydroxy-2,4-cyclohexadiene-1-carboxylate (SHCHC).</text>
</comment>
<dbReference type="HAMAP" id="MF_01660">
    <property type="entry name" value="MenH"/>
    <property type="match status" value="1"/>
</dbReference>